<organism evidence="4 5">
    <name type="scientific">Arthrobacter methylotrophus</name>
    <dbReference type="NCBI Taxonomy" id="121291"/>
    <lineage>
        <taxon>Bacteria</taxon>
        <taxon>Bacillati</taxon>
        <taxon>Actinomycetota</taxon>
        <taxon>Actinomycetes</taxon>
        <taxon>Micrococcales</taxon>
        <taxon>Micrococcaceae</taxon>
        <taxon>Arthrobacter</taxon>
    </lineage>
</organism>
<feature type="compositionally biased region" description="Polar residues" evidence="1">
    <location>
        <begin position="114"/>
        <end position="125"/>
    </location>
</feature>
<keyword evidence="3" id="KW-0732">Signal</keyword>
<evidence type="ECO:0000256" key="2">
    <source>
        <dbReference type="SAM" id="Phobius"/>
    </source>
</evidence>
<protein>
    <recommendedName>
        <fullName evidence="6">DUF320 domain-containing protein</fullName>
    </recommendedName>
</protein>
<keyword evidence="2" id="KW-1133">Transmembrane helix</keyword>
<dbReference type="RefSeq" id="WP_345048351.1">
    <property type="nucleotide sequence ID" value="NZ_BAABED010000001.1"/>
</dbReference>
<feature type="compositionally biased region" description="Polar residues" evidence="1">
    <location>
        <begin position="84"/>
        <end position="93"/>
    </location>
</feature>
<dbReference type="EMBL" id="JBHMBH010000041">
    <property type="protein sequence ID" value="MFB9716034.1"/>
    <property type="molecule type" value="Genomic_DNA"/>
</dbReference>
<feature type="chain" id="PRO_5047302237" description="DUF320 domain-containing protein" evidence="3">
    <location>
        <begin position="29"/>
        <end position="278"/>
    </location>
</feature>
<evidence type="ECO:0000256" key="1">
    <source>
        <dbReference type="SAM" id="MobiDB-lite"/>
    </source>
</evidence>
<evidence type="ECO:0008006" key="6">
    <source>
        <dbReference type="Google" id="ProtNLM"/>
    </source>
</evidence>
<feature type="region of interest" description="Disordered" evidence="1">
    <location>
        <begin position="114"/>
        <end position="166"/>
    </location>
</feature>
<dbReference type="Proteomes" id="UP001589536">
    <property type="component" value="Unassembled WGS sequence"/>
</dbReference>
<feature type="region of interest" description="Disordered" evidence="1">
    <location>
        <begin position="67"/>
        <end position="93"/>
    </location>
</feature>
<keyword evidence="5" id="KW-1185">Reference proteome</keyword>
<accession>A0ABV5UUZ2</accession>
<sequence>MHSIIRKGLLGTLFAGGLIALGATAANAADTSTSAQGTPSGTQIVAPVSIPVNIGSTTLTVLGTSSVATDTPAPAPAPTPADNSGGTTVPSGTQAVAPISVPVNVGATSLAVLNNSGPGRTSGSPVTPPVAVGDTTVNLLSTTPTSGSTGTSPTTPPDSATGTGVLGTGLTAPLNLPLTVGIASVDLGLSSGVANTPAGSTPAINAPVADPSLVAPPSGAAAPAGAATTITAVVAGPGTTALASTGFNGRGVLFAAFLLLGGFIVMAGRRKIRASKPA</sequence>
<evidence type="ECO:0000256" key="3">
    <source>
        <dbReference type="SAM" id="SignalP"/>
    </source>
</evidence>
<keyword evidence="2" id="KW-0812">Transmembrane</keyword>
<feature type="signal peptide" evidence="3">
    <location>
        <begin position="1"/>
        <end position="28"/>
    </location>
</feature>
<comment type="caution">
    <text evidence="4">The sequence shown here is derived from an EMBL/GenBank/DDBJ whole genome shotgun (WGS) entry which is preliminary data.</text>
</comment>
<evidence type="ECO:0000313" key="5">
    <source>
        <dbReference type="Proteomes" id="UP001589536"/>
    </source>
</evidence>
<feature type="transmembrane region" description="Helical" evidence="2">
    <location>
        <begin position="251"/>
        <end position="268"/>
    </location>
</feature>
<evidence type="ECO:0000313" key="4">
    <source>
        <dbReference type="EMBL" id="MFB9716034.1"/>
    </source>
</evidence>
<gene>
    <name evidence="4" type="ORF">ACFFPI_18215</name>
</gene>
<name>A0ABV5UUZ2_9MICC</name>
<reference evidence="4 5" key="1">
    <citation type="submission" date="2024-09" db="EMBL/GenBank/DDBJ databases">
        <authorList>
            <person name="Sun Q."/>
            <person name="Mori K."/>
        </authorList>
    </citation>
    <scope>NUCLEOTIDE SEQUENCE [LARGE SCALE GENOMIC DNA]</scope>
    <source>
        <strain evidence="4 5">JCM 13519</strain>
    </source>
</reference>
<proteinExistence type="predicted"/>
<feature type="compositionally biased region" description="Low complexity" evidence="1">
    <location>
        <begin position="141"/>
        <end position="166"/>
    </location>
</feature>
<keyword evidence="2" id="KW-0472">Membrane</keyword>